<feature type="chain" id="PRO_5038949895" description="Cyclophilin-like domain-containing protein" evidence="1">
    <location>
        <begin position="32"/>
        <end position="149"/>
    </location>
</feature>
<dbReference type="InterPro" id="IPR029000">
    <property type="entry name" value="Cyclophilin-like_dom_sf"/>
</dbReference>
<evidence type="ECO:0000313" key="3">
    <source>
        <dbReference type="EMBL" id="KAA9108086.1"/>
    </source>
</evidence>
<feature type="domain" description="Cyclophilin-like" evidence="2">
    <location>
        <begin position="43"/>
        <end position="135"/>
    </location>
</feature>
<evidence type="ECO:0000256" key="1">
    <source>
        <dbReference type="SAM" id="SignalP"/>
    </source>
</evidence>
<evidence type="ECO:0000313" key="4">
    <source>
        <dbReference type="Proteomes" id="UP000325827"/>
    </source>
</evidence>
<reference evidence="4" key="1">
    <citation type="submission" date="2019-09" db="EMBL/GenBank/DDBJ databases">
        <title>Mumia zhuanghuii sp. nov. isolated from the intestinal contents of plateau pika (Ochotona curzoniae) in the Qinghai-Tibet plateau of China.</title>
        <authorList>
            <person name="Tian Z."/>
        </authorList>
    </citation>
    <scope>NUCLEOTIDE SEQUENCE [LARGE SCALE GENOMIC DNA]</scope>
    <source>
        <strain evidence="4">JCM 30598</strain>
    </source>
</reference>
<keyword evidence="1" id="KW-0732">Signal</keyword>
<dbReference type="Proteomes" id="UP000325827">
    <property type="component" value="Unassembled WGS sequence"/>
</dbReference>
<organism evidence="3 4">
    <name type="scientific">Microbacterium rhizomatis</name>
    <dbReference type="NCBI Taxonomy" id="1631477"/>
    <lineage>
        <taxon>Bacteria</taxon>
        <taxon>Bacillati</taxon>
        <taxon>Actinomycetota</taxon>
        <taxon>Actinomycetes</taxon>
        <taxon>Micrococcales</taxon>
        <taxon>Microbacteriaceae</taxon>
        <taxon>Microbacterium</taxon>
    </lineage>
</organism>
<gene>
    <name evidence="3" type="ORF">F6B43_11780</name>
</gene>
<sequence>MRTPVLRRPAIQRLFNTLATAVMILSAPALVPAVDAEQPIVEMTVTPSIGGADLLRQLPLSLTFADRMGIAEFAPLSAPLTIRGKTRMNEHRAGDVAYASTEQTVVVFLTDGPGTPDGDLVLLGHVTSGLSELTSCVRDCVVTMVDDAR</sequence>
<dbReference type="SUPFAM" id="SSF50891">
    <property type="entry name" value="Cyclophilin-like"/>
    <property type="match status" value="1"/>
</dbReference>
<dbReference type="RefSeq" id="WP_150449117.1">
    <property type="nucleotide sequence ID" value="NZ_VYSA01000002.1"/>
</dbReference>
<dbReference type="InterPro" id="IPR041183">
    <property type="entry name" value="Cyclophilin-like"/>
</dbReference>
<keyword evidence="4" id="KW-1185">Reference proteome</keyword>
<comment type="caution">
    <text evidence="3">The sequence shown here is derived from an EMBL/GenBank/DDBJ whole genome shotgun (WGS) entry which is preliminary data.</text>
</comment>
<protein>
    <recommendedName>
        <fullName evidence="2">Cyclophilin-like domain-containing protein</fullName>
    </recommendedName>
</protein>
<dbReference type="Gene3D" id="2.40.100.20">
    <property type="match status" value="1"/>
</dbReference>
<dbReference type="OrthoDB" id="5074716at2"/>
<name>A0A5J5J0M6_9MICO</name>
<evidence type="ECO:0000259" key="2">
    <source>
        <dbReference type="Pfam" id="PF18050"/>
    </source>
</evidence>
<proteinExistence type="predicted"/>
<dbReference type="EMBL" id="VYSA01000002">
    <property type="protein sequence ID" value="KAA9108086.1"/>
    <property type="molecule type" value="Genomic_DNA"/>
</dbReference>
<dbReference type="AlphaFoldDB" id="A0A5J5J0M6"/>
<dbReference type="Pfam" id="PF18050">
    <property type="entry name" value="Cyclophil_like2"/>
    <property type="match status" value="1"/>
</dbReference>
<accession>A0A5J5J0M6</accession>
<feature type="signal peptide" evidence="1">
    <location>
        <begin position="1"/>
        <end position="31"/>
    </location>
</feature>